<dbReference type="GO" id="GO:0016899">
    <property type="term" value="F:oxidoreductase activity, acting on the CH-OH group of donors, oxygen as acceptor"/>
    <property type="evidence" value="ECO:0007669"/>
    <property type="project" value="InterPro"/>
</dbReference>
<keyword evidence="6" id="KW-1185">Reference proteome</keyword>
<evidence type="ECO:0000259" key="4">
    <source>
        <dbReference type="PROSITE" id="PS51387"/>
    </source>
</evidence>
<evidence type="ECO:0000256" key="1">
    <source>
        <dbReference type="ARBA" id="ARBA00022630"/>
    </source>
</evidence>
<dbReference type="PROSITE" id="PS51387">
    <property type="entry name" value="FAD_PCMH"/>
    <property type="match status" value="1"/>
</dbReference>
<feature type="transmembrane region" description="Helical" evidence="3">
    <location>
        <begin position="52"/>
        <end position="68"/>
    </location>
</feature>
<dbReference type="Proteomes" id="UP000245206">
    <property type="component" value="Unassembled WGS sequence"/>
</dbReference>
<dbReference type="Pfam" id="PF01565">
    <property type="entry name" value="FAD_binding_4"/>
    <property type="match status" value="1"/>
</dbReference>
<proteinExistence type="predicted"/>
<dbReference type="Pfam" id="PF08241">
    <property type="entry name" value="Methyltransf_11"/>
    <property type="match status" value="1"/>
</dbReference>
<dbReference type="GO" id="GO:0016020">
    <property type="term" value="C:membrane"/>
    <property type="evidence" value="ECO:0007669"/>
    <property type="project" value="InterPro"/>
</dbReference>
<dbReference type="InterPro" id="IPR029063">
    <property type="entry name" value="SAM-dependent_MTases_sf"/>
</dbReference>
<dbReference type="Gene3D" id="3.40.50.150">
    <property type="entry name" value="Vaccinia Virus protein VP39"/>
    <property type="match status" value="1"/>
</dbReference>
<keyword evidence="2" id="KW-0274">FAD</keyword>
<protein>
    <recommendedName>
        <fullName evidence="4">FAD-binding PCMH-type domain-containing protein</fullName>
    </recommendedName>
</protein>
<evidence type="ECO:0000313" key="6">
    <source>
        <dbReference type="Proteomes" id="UP000245206"/>
    </source>
</evidence>
<dbReference type="GO" id="GO:0080049">
    <property type="term" value="F:L-gulono-1,4-lactone dehydrogenase activity"/>
    <property type="evidence" value="ECO:0007669"/>
    <property type="project" value="TreeGrafter"/>
</dbReference>
<dbReference type="Gene3D" id="3.30.465.10">
    <property type="match status" value="1"/>
</dbReference>
<dbReference type="InterPro" id="IPR036318">
    <property type="entry name" value="FAD-bd_PCMH-like_sf"/>
</dbReference>
<gene>
    <name evidence="5" type="ORF">LPTSP2_23260</name>
</gene>
<dbReference type="PANTHER" id="PTHR43762">
    <property type="entry name" value="L-GULONOLACTONE OXIDASE"/>
    <property type="match status" value="1"/>
</dbReference>
<sequence>MKIKQLLPVTYLLLNYKGRIDRKVYWIASLFMWSNFYVFYQTLDYCLGDTSTWIIYPLMLWGILAVSAKRFHDIGKSGNTILLTLIPIVGPLVVIYFLAFKKGDPQNNKYGSVPGSEIDYYKNDDGTSIPHLKSSEVIINDVTRLNPVIVSSVFRPVSLDELIQFVKSSNAPISVGGGRFSMGGQTASPGSVHIDMRKLNQVIDYNPSEKWIKVQAGIRWCDIQHYIDKDDLSVKIMQTYANFTVGGALSVNCHGRYMGLGPVVLSVRSIEVILADGSLIKANREENSDVFAGMIGGYNSVGIIATVEFDLDDNVKVKQVSKKMKKNQYFQFFKYNIREDKKVIFHNADIYPPQYQNIRAVSWEFTLDKPTVKSRFMPLQSSYPIHRYFFWDFTESPFGKWRREYIVDPLLFFAKKVHWRNYEAGYDVLELEPSAREKSTYVLQEYFVPIDKFNGFSDRLCDILKRHKVNMVNISVRHAKADEETYLSWAPKESFAFVLYYKQKVNETDKLKVAVWTRELMDASIEFGGTYYLPYQTHASREMFQKAYPKYKEIFALKEKLDPKFRFKNIFWDTYYRENPKPDLPDSVFHRIFANVKWSDALYRFLQVIFNLYPEEKFFQLIYDTTKQYKTDEEIYSQIVQRLNSVKPFHADLTYALPALFKQKRELSLQILELLGTNTTINGYLEIGTTGRYISSLQNKLKLNQNIYLVNSVPPKNNPVDILERGGIKKIGTFFPLNDYDPISNEIPSESLDLVTCLIGLHHIHLHKLDAFIQSINRVLRVGGKFILRDHDVKDPEMFEFVSIIHTVFNAGLKETWQYESAEFKKFRSIEEWVEILKKFNLQAGPERLLQKDDPSDNILMIFTKVSK</sequence>
<feature type="transmembrane region" description="Helical" evidence="3">
    <location>
        <begin position="80"/>
        <end position="99"/>
    </location>
</feature>
<dbReference type="RefSeq" id="WP_108960941.1">
    <property type="nucleotide sequence ID" value="NZ_BFAZ01000009.1"/>
</dbReference>
<reference evidence="6" key="1">
    <citation type="journal article" date="2019" name="Microbiol. Immunol.">
        <title>Molecular and phenotypic characterization of Leptospira johnsonii sp. nov., Leptospira ellinghausenii sp. nov. and Leptospira ryugenii sp. nov. isolated from soil and water in Japan.</title>
        <authorList>
            <person name="Masuzawa T."/>
            <person name="Saito M."/>
            <person name="Nakao R."/>
            <person name="Nikaido Y."/>
            <person name="Matsumoto M."/>
            <person name="Ogawa M."/>
            <person name="Yokoyama M."/>
            <person name="Hidaka Y."/>
            <person name="Tomita J."/>
            <person name="Sakakibara K."/>
            <person name="Suzuki K."/>
            <person name="Yasuda S."/>
            <person name="Sato H."/>
            <person name="Yamaguchi M."/>
            <person name="Yoshida S.I."/>
            <person name="Koizumi N."/>
            <person name="Kawamura Y."/>
        </authorList>
    </citation>
    <scope>NUCLEOTIDE SEQUENCE [LARGE SCALE GENOMIC DNA]</scope>
    <source>
        <strain evidence="6">E18</strain>
    </source>
</reference>
<keyword evidence="3" id="KW-1133">Transmembrane helix</keyword>
<dbReference type="InterPro" id="IPR013216">
    <property type="entry name" value="Methyltransf_11"/>
</dbReference>
<accession>A0A2P2DEM1</accession>
<dbReference type="OrthoDB" id="9768764at2"/>
<dbReference type="InterPro" id="IPR016169">
    <property type="entry name" value="FAD-bd_PCMH_sub2"/>
</dbReference>
<dbReference type="EMBL" id="BFAZ01000009">
    <property type="protein sequence ID" value="GBF43030.1"/>
    <property type="molecule type" value="Genomic_DNA"/>
</dbReference>
<evidence type="ECO:0000313" key="5">
    <source>
        <dbReference type="EMBL" id="GBF43030.1"/>
    </source>
</evidence>
<keyword evidence="3" id="KW-0812">Transmembrane</keyword>
<comment type="caution">
    <text evidence="5">The sequence shown here is derived from an EMBL/GenBank/DDBJ whole genome shotgun (WGS) entry which is preliminary data.</text>
</comment>
<dbReference type="InterPro" id="IPR016166">
    <property type="entry name" value="FAD-bd_PCMH"/>
</dbReference>
<dbReference type="GO" id="GO:0008757">
    <property type="term" value="F:S-adenosylmethionine-dependent methyltransferase activity"/>
    <property type="evidence" value="ECO:0007669"/>
    <property type="project" value="InterPro"/>
</dbReference>
<dbReference type="PANTHER" id="PTHR43762:SF1">
    <property type="entry name" value="D-ARABINONO-1,4-LACTONE OXIDASE"/>
    <property type="match status" value="1"/>
</dbReference>
<dbReference type="GO" id="GO:0071949">
    <property type="term" value="F:FAD binding"/>
    <property type="evidence" value="ECO:0007669"/>
    <property type="project" value="InterPro"/>
</dbReference>
<keyword evidence="3" id="KW-0472">Membrane</keyword>
<organism evidence="5 6">
    <name type="scientific">Leptospira ellinghausenii</name>
    <dbReference type="NCBI Taxonomy" id="1917822"/>
    <lineage>
        <taxon>Bacteria</taxon>
        <taxon>Pseudomonadati</taxon>
        <taxon>Spirochaetota</taxon>
        <taxon>Spirochaetia</taxon>
        <taxon>Leptospirales</taxon>
        <taxon>Leptospiraceae</taxon>
        <taxon>Leptospira</taxon>
    </lineage>
</organism>
<name>A0A2P2DEM1_9LEPT</name>
<dbReference type="SUPFAM" id="SSF53335">
    <property type="entry name" value="S-adenosyl-L-methionine-dependent methyltransferases"/>
    <property type="match status" value="1"/>
</dbReference>
<dbReference type="InterPro" id="IPR010031">
    <property type="entry name" value="FAD_lactone_oxidase-like"/>
</dbReference>
<dbReference type="AlphaFoldDB" id="A0A2P2DEM1"/>
<dbReference type="InterPro" id="IPR008523">
    <property type="entry name" value="DUF805"/>
</dbReference>
<evidence type="ECO:0000256" key="3">
    <source>
        <dbReference type="SAM" id="Phobius"/>
    </source>
</evidence>
<dbReference type="Pfam" id="PF05656">
    <property type="entry name" value="DUF805"/>
    <property type="match status" value="1"/>
</dbReference>
<dbReference type="InterPro" id="IPR016164">
    <property type="entry name" value="FAD-linked_Oxase-like_C"/>
</dbReference>
<evidence type="ECO:0000256" key="2">
    <source>
        <dbReference type="ARBA" id="ARBA00022827"/>
    </source>
</evidence>
<keyword evidence="1" id="KW-0285">Flavoprotein</keyword>
<feature type="transmembrane region" description="Helical" evidence="3">
    <location>
        <begin position="24"/>
        <end position="40"/>
    </location>
</feature>
<dbReference type="InterPro" id="IPR006094">
    <property type="entry name" value="Oxid_FAD_bind_N"/>
</dbReference>
<feature type="domain" description="FAD-binding PCMH-type" evidence="4">
    <location>
        <begin position="145"/>
        <end position="314"/>
    </location>
</feature>
<dbReference type="SUPFAM" id="SSF56176">
    <property type="entry name" value="FAD-binding/transporter-associated domain-like"/>
    <property type="match status" value="1"/>
</dbReference>
<dbReference type="SUPFAM" id="SSF55103">
    <property type="entry name" value="FAD-linked oxidases, C-terminal domain"/>
    <property type="match status" value="1"/>
</dbReference>